<dbReference type="RefSeq" id="WP_062535089.1">
    <property type="nucleotide sequence ID" value="NZ_DF970159.1"/>
</dbReference>
<dbReference type="PANTHER" id="PTHR36121:SF1">
    <property type="entry name" value="PROTEIN SXY"/>
    <property type="match status" value="1"/>
</dbReference>
<feature type="region of interest" description="Disordered" evidence="1">
    <location>
        <begin position="91"/>
        <end position="131"/>
    </location>
</feature>
<name>A0A0K8QKL3_9GAMM</name>
<gene>
    <name evidence="3" type="ORF">MBSD_n0663</name>
</gene>
<dbReference type="InterPro" id="IPR047525">
    <property type="entry name" value="TfoX-like"/>
</dbReference>
<dbReference type="Gene3D" id="1.10.150.20">
    <property type="entry name" value="5' to 3' exonuclease, C-terminal subdomain"/>
    <property type="match status" value="1"/>
</dbReference>
<feature type="compositionally biased region" description="Basic and acidic residues" evidence="1">
    <location>
        <begin position="101"/>
        <end position="111"/>
    </location>
</feature>
<reference evidence="3" key="1">
    <citation type="submission" date="2015-08" db="EMBL/GenBank/DDBJ databases">
        <title>Complete DNA Sequence of Pseudomonas syringae pv. actinidiae, the Causal Agent of Kiwifruit Canker Disease.</title>
        <authorList>
            <person name="Rikkerink E.H.A."/>
            <person name="Fineran P.C."/>
        </authorList>
    </citation>
    <scope>NUCLEOTIDE SEQUENCE</scope>
    <source>
        <strain evidence="3">SkMP5</strain>
    </source>
</reference>
<evidence type="ECO:0000313" key="3">
    <source>
        <dbReference type="EMBL" id="GAP65374.1"/>
    </source>
</evidence>
<dbReference type="STRING" id="1475481.GCA_000953855_00674"/>
<feature type="compositionally biased region" description="Acidic residues" evidence="1">
    <location>
        <begin position="120"/>
        <end position="131"/>
    </location>
</feature>
<dbReference type="AlphaFoldDB" id="A0A0K8QKL3"/>
<evidence type="ECO:0000313" key="4">
    <source>
        <dbReference type="Proteomes" id="UP000253740"/>
    </source>
</evidence>
<dbReference type="Proteomes" id="UP000253740">
    <property type="component" value="Unassembled WGS sequence"/>
</dbReference>
<feature type="compositionally biased region" description="Low complexity" evidence="1">
    <location>
        <begin position="91"/>
        <end position="100"/>
    </location>
</feature>
<proteinExistence type="predicted"/>
<accession>A0A0K8QKL3</accession>
<dbReference type="Pfam" id="PF04994">
    <property type="entry name" value="TfoX_C"/>
    <property type="match status" value="1"/>
</dbReference>
<feature type="domain" description="TfoX C-terminal" evidence="2">
    <location>
        <begin position="7"/>
        <end position="78"/>
    </location>
</feature>
<protein>
    <submittedName>
        <fullName evidence="3">Regulatory protein, TfoX family</fullName>
    </submittedName>
</protein>
<dbReference type="EMBL" id="DF970159">
    <property type="protein sequence ID" value="GAP65374.1"/>
    <property type="molecule type" value="Genomic_DNA"/>
</dbReference>
<evidence type="ECO:0000256" key="1">
    <source>
        <dbReference type="SAM" id="MobiDB-lite"/>
    </source>
</evidence>
<sequence length="131" mass="13663">MNAPGKIRNIGPKSAAWLRQVGVHTQADLERLGAVETYLRVKRAGFRASLNLLYALEGALAGCHWAELPAERRGELLLAVDAAEALLPARARGRPAASAERAPDGEAKAEDADAGAEPAADADDAAAAIDE</sequence>
<keyword evidence="4" id="KW-1185">Reference proteome</keyword>
<dbReference type="PANTHER" id="PTHR36121">
    <property type="entry name" value="PROTEIN SXY"/>
    <property type="match status" value="1"/>
</dbReference>
<evidence type="ECO:0000259" key="2">
    <source>
        <dbReference type="Pfam" id="PF04994"/>
    </source>
</evidence>
<dbReference type="InterPro" id="IPR007077">
    <property type="entry name" value="TfoX_C"/>
</dbReference>
<organism evidence="3">
    <name type="scientific">Mizugakiibacter sediminis</name>
    <dbReference type="NCBI Taxonomy" id="1475481"/>
    <lineage>
        <taxon>Bacteria</taxon>
        <taxon>Pseudomonadati</taxon>
        <taxon>Pseudomonadota</taxon>
        <taxon>Gammaproteobacteria</taxon>
        <taxon>Lysobacterales</taxon>
        <taxon>Rhodanobacteraceae</taxon>
        <taxon>Mizugakiibacter</taxon>
    </lineage>
</organism>